<organism evidence="1 2">
    <name type="scientific">Nocardioides lianchengensis</name>
    <dbReference type="NCBI Taxonomy" id="1045774"/>
    <lineage>
        <taxon>Bacteria</taxon>
        <taxon>Bacillati</taxon>
        <taxon>Actinomycetota</taxon>
        <taxon>Actinomycetes</taxon>
        <taxon>Propionibacteriales</taxon>
        <taxon>Nocardioidaceae</taxon>
        <taxon>Nocardioides</taxon>
    </lineage>
</organism>
<sequence>MTVFVDRGGLELVSSDPHHDAWQVDLDRIELDVIRAERALENGSELRTDAWDLPGNHGTIPAELRERAEGILARQHSVMERIAEQLGITLRHQGLLDRVGLSSSLSNVPVYLDVSA</sequence>
<dbReference type="AlphaFoldDB" id="A0A1G6U2Z0"/>
<dbReference type="Proteomes" id="UP000199034">
    <property type="component" value="Unassembled WGS sequence"/>
</dbReference>
<name>A0A1G6U2Z0_9ACTN</name>
<reference evidence="1 2" key="1">
    <citation type="submission" date="2016-10" db="EMBL/GenBank/DDBJ databases">
        <authorList>
            <person name="de Groot N.N."/>
        </authorList>
    </citation>
    <scope>NUCLEOTIDE SEQUENCE [LARGE SCALE GENOMIC DNA]</scope>
    <source>
        <strain evidence="1 2">CGMCC 4.6858</strain>
    </source>
</reference>
<dbReference type="OrthoDB" id="3789901at2"/>
<protein>
    <submittedName>
        <fullName evidence="1">Uncharacterized protein</fullName>
    </submittedName>
</protein>
<evidence type="ECO:0000313" key="1">
    <source>
        <dbReference type="EMBL" id="SDD35673.1"/>
    </source>
</evidence>
<keyword evidence="2" id="KW-1185">Reference proteome</keyword>
<dbReference type="RefSeq" id="WP_090857432.1">
    <property type="nucleotide sequence ID" value="NZ_FMZM01000007.1"/>
</dbReference>
<gene>
    <name evidence="1" type="ORF">SAMN05421872_107288</name>
</gene>
<accession>A0A1G6U2Z0</accession>
<dbReference type="EMBL" id="FMZM01000007">
    <property type="protein sequence ID" value="SDD35673.1"/>
    <property type="molecule type" value="Genomic_DNA"/>
</dbReference>
<proteinExistence type="predicted"/>
<evidence type="ECO:0000313" key="2">
    <source>
        <dbReference type="Proteomes" id="UP000199034"/>
    </source>
</evidence>
<dbReference type="STRING" id="1045774.SAMN05421872_107288"/>